<name>A0A9W4SSY0_9GLOM</name>
<dbReference type="EMBL" id="CAMKVN010002131">
    <property type="protein sequence ID" value="CAI2179706.1"/>
    <property type="molecule type" value="Genomic_DNA"/>
</dbReference>
<gene>
    <name evidence="1" type="ORF">FWILDA_LOCUS9222</name>
</gene>
<protein>
    <submittedName>
        <fullName evidence="1">11794_t:CDS:1</fullName>
    </submittedName>
</protein>
<sequence length="119" mass="14247">MFVQESFRTYPVHRVAFNPRGYRTIKEICIHWYDYTQKEKWTDCNIATRSPTSYTSPDWSVGYKLSIHSDAGTFHEDPILWWDDYVGVIYCNDIHFYLSGINTILNFKLEIVTDKCFWE</sequence>
<evidence type="ECO:0000313" key="1">
    <source>
        <dbReference type="EMBL" id="CAI2179706.1"/>
    </source>
</evidence>
<keyword evidence="2" id="KW-1185">Reference proteome</keyword>
<dbReference type="Proteomes" id="UP001153678">
    <property type="component" value="Unassembled WGS sequence"/>
</dbReference>
<proteinExistence type="predicted"/>
<dbReference type="AlphaFoldDB" id="A0A9W4SSY0"/>
<comment type="caution">
    <text evidence="1">The sequence shown here is derived from an EMBL/GenBank/DDBJ whole genome shotgun (WGS) entry which is preliminary data.</text>
</comment>
<organism evidence="1 2">
    <name type="scientific">Funneliformis geosporum</name>
    <dbReference type="NCBI Taxonomy" id="1117311"/>
    <lineage>
        <taxon>Eukaryota</taxon>
        <taxon>Fungi</taxon>
        <taxon>Fungi incertae sedis</taxon>
        <taxon>Mucoromycota</taxon>
        <taxon>Glomeromycotina</taxon>
        <taxon>Glomeromycetes</taxon>
        <taxon>Glomerales</taxon>
        <taxon>Glomeraceae</taxon>
        <taxon>Funneliformis</taxon>
    </lineage>
</organism>
<dbReference type="OrthoDB" id="2428437at2759"/>
<reference evidence="1" key="1">
    <citation type="submission" date="2022-08" db="EMBL/GenBank/DDBJ databases">
        <authorList>
            <person name="Kallberg Y."/>
            <person name="Tangrot J."/>
            <person name="Rosling A."/>
        </authorList>
    </citation>
    <scope>NUCLEOTIDE SEQUENCE</scope>
    <source>
        <strain evidence="1">Wild A</strain>
    </source>
</reference>
<evidence type="ECO:0000313" key="2">
    <source>
        <dbReference type="Proteomes" id="UP001153678"/>
    </source>
</evidence>
<accession>A0A9W4SSY0</accession>